<sequence length="367" mass="41935">MRSVTMFQLFPVILLSSGLMNHVIMMPILLQFGEKDSWVGVLFSAIFLLIWVPVIVFINKRTKQEHIVDFVSARSSSVYALLFRSWLFLYLTVFSYATLYSTISWTTSTYLLLTPNPVLALPYLLLCGIAAFYGIRTIAFTAGILLPIVVSFGFLVGIGNIKEKDYTLLLPVFENGYWEMLASAFLATCGFAELIFILFIQHHARTKLKKSHLYIVAFLLFGLALGPLVGAITIFGIEEAQRMKYPAFSQWRILELGKYLTRLDFFSIFQWLAGAFTRQAIGLYVAADLLGKSSPKARFITIMTLCLLLWLALFIPLDEPIFSVYLSRFYMPFSLLFTFLTLLWLWLVSFKKVKKPKKRRNPDGVSF</sequence>
<keyword evidence="10" id="KW-1185">Reference proteome</keyword>
<dbReference type="Pfam" id="PF03845">
    <property type="entry name" value="Spore_permease"/>
    <property type="match status" value="1"/>
</dbReference>
<dbReference type="PANTHER" id="PTHR34975:SF2">
    <property type="entry name" value="SPORE GERMINATION PROTEIN A2"/>
    <property type="match status" value="1"/>
</dbReference>
<keyword evidence="7 8" id="KW-0472">Membrane</keyword>
<dbReference type="KEGG" id="ble:BleG1_2820"/>
<accession>A0A060M038</accession>
<reference evidence="9 10" key="1">
    <citation type="journal article" date="2014" name="Gene">
        <title>A comparative genomic analysis of the alkalitolerant soil bacterium Bacillus lehensis G1.</title>
        <authorList>
            <person name="Noor Y.M."/>
            <person name="Samsulrizal N.H."/>
            <person name="Jema'on N.A."/>
            <person name="Low K.O."/>
            <person name="Ramli A.N."/>
            <person name="Alias N.I."/>
            <person name="Damis S.I."/>
            <person name="Fuzi S.F."/>
            <person name="Isa M.N."/>
            <person name="Murad A.M."/>
            <person name="Raih M.F."/>
            <person name="Bakar F.D."/>
            <person name="Najimudin N."/>
            <person name="Mahadi N.M."/>
            <person name="Illias R.M."/>
        </authorList>
    </citation>
    <scope>NUCLEOTIDE SEQUENCE [LARGE SCALE GENOMIC DNA]</scope>
    <source>
        <strain evidence="9 10">G1</strain>
    </source>
</reference>
<evidence type="ECO:0000313" key="9">
    <source>
        <dbReference type="EMBL" id="AIC95385.1"/>
    </source>
</evidence>
<evidence type="ECO:0000256" key="5">
    <source>
        <dbReference type="ARBA" id="ARBA00022692"/>
    </source>
</evidence>
<evidence type="ECO:0000313" key="10">
    <source>
        <dbReference type="Proteomes" id="UP000027142"/>
    </source>
</evidence>
<keyword evidence="3" id="KW-0813">Transport</keyword>
<dbReference type="Proteomes" id="UP000027142">
    <property type="component" value="Chromosome"/>
</dbReference>
<dbReference type="GO" id="GO:0009847">
    <property type="term" value="P:spore germination"/>
    <property type="evidence" value="ECO:0007669"/>
    <property type="project" value="InterPro"/>
</dbReference>
<feature type="transmembrane region" description="Helical" evidence="8">
    <location>
        <begin position="38"/>
        <end position="58"/>
    </location>
</feature>
<evidence type="ECO:0000256" key="3">
    <source>
        <dbReference type="ARBA" id="ARBA00022448"/>
    </source>
</evidence>
<evidence type="ECO:0000256" key="8">
    <source>
        <dbReference type="SAM" id="Phobius"/>
    </source>
</evidence>
<dbReference type="NCBIfam" id="TIGR00912">
    <property type="entry name" value="2A0309"/>
    <property type="match status" value="1"/>
</dbReference>
<name>A0A060M038_9BACI</name>
<dbReference type="PANTHER" id="PTHR34975">
    <property type="entry name" value="SPORE GERMINATION PROTEIN A2"/>
    <property type="match status" value="1"/>
</dbReference>
<feature type="transmembrane region" description="Helical" evidence="8">
    <location>
        <begin position="329"/>
        <end position="350"/>
    </location>
</feature>
<evidence type="ECO:0000256" key="2">
    <source>
        <dbReference type="ARBA" id="ARBA00007998"/>
    </source>
</evidence>
<organism evidence="9 10">
    <name type="scientific">Shouchella lehensis G1</name>
    <dbReference type="NCBI Taxonomy" id="1246626"/>
    <lineage>
        <taxon>Bacteria</taxon>
        <taxon>Bacillati</taxon>
        <taxon>Bacillota</taxon>
        <taxon>Bacilli</taxon>
        <taxon>Bacillales</taxon>
        <taxon>Bacillaceae</taxon>
        <taxon>Shouchella</taxon>
    </lineage>
</organism>
<dbReference type="STRING" id="1246626.BleG1_2820"/>
<dbReference type="GO" id="GO:0016020">
    <property type="term" value="C:membrane"/>
    <property type="evidence" value="ECO:0007669"/>
    <property type="project" value="UniProtKB-SubCell"/>
</dbReference>
<dbReference type="EMBL" id="CP003923">
    <property type="protein sequence ID" value="AIC95385.1"/>
    <property type="molecule type" value="Genomic_DNA"/>
</dbReference>
<evidence type="ECO:0000256" key="6">
    <source>
        <dbReference type="ARBA" id="ARBA00022989"/>
    </source>
</evidence>
<feature type="transmembrane region" description="Helical" evidence="8">
    <location>
        <begin position="181"/>
        <end position="200"/>
    </location>
</feature>
<gene>
    <name evidence="9" type="ORF">BleG1_2820</name>
</gene>
<evidence type="ECO:0000256" key="4">
    <source>
        <dbReference type="ARBA" id="ARBA00022544"/>
    </source>
</evidence>
<dbReference type="OrthoDB" id="2381188at2"/>
<feature type="transmembrane region" description="Helical" evidence="8">
    <location>
        <begin position="142"/>
        <end position="161"/>
    </location>
</feature>
<dbReference type="PATRIC" id="fig|1246626.3.peg.2814"/>
<dbReference type="RefSeq" id="WP_051667586.1">
    <property type="nucleotide sequence ID" value="NZ_CP003923.1"/>
</dbReference>
<proteinExistence type="inferred from homology"/>
<protein>
    <submittedName>
        <fullName evidence="9">Spore germination protein XB</fullName>
    </submittedName>
</protein>
<keyword evidence="6 8" id="KW-1133">Transmembrane helix</keyword>
<evidence type="ECO:0000256" key="1">
    <source>
        <dbReference type="ARBA" id="ARBA00004141"/>
    </source>
</evidence>
<dbReference type="HOGENOM" id="CLU_047547_1_2_9"/>
<dbReference type="AlphaFoldDB" id="A0A060M038"/>
<keyword evidence="5 8" id="KW-0812">Transmembrane</keyword>
<feature type="transmembrane region" description="Helical" evidence="8">
    <location>
        <begin position="299"/>
        <end position="317"/>
    </location>
</feature>
<feature type="transmembrane region" description="Helical" evidence="8">
    <location>
        <begin position="12"/>
        <end position="32"/>
    </location>
</feature>
<dbReference type="InterPro" id="IPR004761">
    <property type="entry name" value="Spore_GerAB"/>
</dbReference>
<evidence type="ECO:0000256" key="7">
    <source>
        <dbReference type="ARBA" id="ARBA00023136"/>
    </source>
</evidence>
<feature type="transmembrane region" description="Helical" evidence="8">
    <location>
        <begin position="268"/>
        <end position="287"/>
    </location>
</feature>
<dbReference type="eggNOG" id="ENOG502Z93X">
    <property type="taxonomic scope" value="Bacteria"/>
</dbReference>
<comment type="subcellular location">
    <subcellularLocation>
        <location evidence="1">Membrane</location>
        <topology evidence="1">Multi-pass membrane protein</topology>
    </subcellularLocation>
</comment>
<feature type="transmembrane region" description="Helical" evidence="8">
    <location>
        <begin position="117"/>
        <end position="135"/>
    </location>
</feature>
<keyword evidence="4" id="KW-0309">Germination</keyword>
<comment type="similarity">
    <text evidence="2">Belongs to the amino acid-polyamine-organocation (APC) superfamily. Spore germination protein (SGP) (TC 2.A.3.9) family.</text>
</comment>
<feature type="transmembrane region" description="Helical" evidence="8">
    <location>
        <begin position="212"/>
        <end position="237"/>
    </location>
</feature>
<feature type="transmembrane region" description="Helical" evidence="8">
    <location>
        <begin position="78"/>
        <end position="97"/>
    </location>
</feature>